<feature type="region of interest" description="Disordered" evidence="1">
    <location>
        <begin position="136"/>
        <end position="155"/>
    </location>
</feature>
<feature type="compositionally biased region" description="Basic and acidic residues" evidence="1">
    <location>
        <begin position="72"/>
        <end position="85"/>
    </location>
</feature>
<gene>
    <name evidence="2" type="ORF">T10_11706</name>
</gene>
<accession>A0A0V1MAX5</accession>
<sequence>MFAEFLARKSICHERMIPETPEQNGIGERMNRTLVEGKGQNDVDRCQVEPRFVGRGCGRSQLPTKQMPHKGSVKDDSRRSLDNERSGIQNPKNRSSLGTAKPAKDTVLWTASKEESTNPLPYPDVGEEAVIVWTSQDCGSTEMDPNPSHPPIPSC</sequence>
<name>A0A0V1MAX5_9BILA</name>
<evidence type="ECO:0008006" key="4">
    <source>
        <dbReference type="Google" id="ProtNLM"/>
    </source>
</evidence>
<protein>
    <recommendedName>
        <fullName evidence="4">Integrase catalytic domain-containing protein</fullName>
    </recommendedName>
</protein>
<keyword evidence="3" id="KW-1185">Reference proteome</keyword>
<dbReference type="InterPro" id="IPR012337">
    <property type="entry name" value="RNaseH-like_sf"/>
</dbReference>
<dbReference type="Proteomes" id="UP000054843">
    <property type="component" value="Unassembled WGS sequence"/>
</dbReference>
<reference evidence="2 3" key="1">
    <citation type="submission" date="2015-01" db="EMBL/GenBank/DDBJ databases">
        <title>Evolution of Trichinella species and genotypes.</title>
        <authorList>
            <person name="Korhonen P.K."/>
            <person name="Edoardo P."/>
            <person name="Giuseppe L.R."/>
            <person name="Gasser R.B."/>
        </authorList>
    </citation>
    <scope>NUCLEOTIDE SEQUENCE [LARGE SCALE GENOMIC DNA]</scope>
    <source>
        <strain evidence="2">ISS1980</strain>
    </source>
</reference>
<dbReference type="AlphaFoldDB" id="A0A0V1MAX5"/>
<evidence type="ECO:0000313" key="2">
    <source>
        <dbReference type="EMBL" id="KRZ69021.1"/>
    </source>
</evidence>
<feature type="region of interest" description="Disordered" evidence="1">
    <location>
        <begin position="53"/>
        <end position="123"/>
    </location>
</feature>
<evidence type="ECO:0000256" key="1">
    <source>
        <dbReference type="SAM" id="MobiDB-lite"/>
    </source>
</evidence>
<dbReference type="GO" id="GO:0003676">
    <property type="term" value="F:nucleic acid binding"/>
    <property type="evidence" value="ECO:0007669"/>
    <property type="project" value="InterPro"/>
</dbReference>
<organism evidence="2 3">
    <name type="scientific">Trichinella papuae</name>
    <dbReference type="NCBI Taxonomy" id="268474"/>
    <lineage>
        <taxon>Eukaryota</taxon>
        <taxon>Metazoa</taxon>
        <taxon>Ecdysozoa</taxon>
        <taxon>Nematoda</taxon>
        <taxon>Enoplea</taxon>
        <taxon>Dorylaimia</taxon>
        <taxon>Trichinellida</taxon>
        <taxon>Trichinellidae</taxon>
        <taxon>Trichinella</taxon>
    </lineage>
</organism>
<dbReference type="SUPFAM" id="SSF53098">
    <property type="entry name" value="Ribonuclease H-like"/>
    <property type="match status" value="1"/>
</dbReference>
<proteinExistence type="predicted"/>
<evidence type="ECO:0000313" key="3">
    <source>
        <dbReference type="Proteomes" id="UP000054843"/>
    </source>
</evidence>
<dbReference type="InterPro" id="IPR036397">
    <property type="entry name" value="RNaseH_sf"/>
</dbReference>
<dbReference type="OrthoDB" id="5933532at2759"/>
<dbReference type="STRING" id="268474.A0A0V1MAX5"/>
<dbReference type="Gene3D" id="3.30.420.10">
    <property type="entry name" value="Ribonuclease H-like superfamily/Ribonuclease H"/>
    <property type="match status" value="1"/>
</dbReference>
<comment type="caution">
    <text evidence="2">The sequence shown here is derived from an EMBL/GenBank/DDBJ whole genome shotgun (WGS) entry which is preliminary data.</text>
</comment>
<dbReference type="EMBL" id="JYDO01000147">
    <property type="protein sequence ID" value="KRZ69021.1"/>
    <property type="molecule type" value="Genomic_DNA"/>
</dbReference>
<feature type="compositionally biased region" description="Polar residues" evidence="1">
    <location>
        <begin position="86"/>
        <end position="98"/>
    </location>
</feature>